<keyword evidence="2" id="KW-0418">Kinase</keyword>
<name>A0ABD0NQT7_CIRMR</name>
<feature type="non-terminal residue" evidence="4">
    <location>
        <position position="143"/>
    </location>
</feature>
<accession>A0ABD0NQT7</accession>
<keyword evidence="2" id="KW-0808">Transferase</keyword>
<dbReference type="GO" id="GO:0004674">
    <property type="term" value="F:protein serine/threonine kinase activity"/>
    <property type="evidence" value="ECO:0007669"/>
    <property type="project" value="UniProtKB-KW"/>
</dbReference>
<evidence type="ECO:0000256" key="1">
    <source>
        <dbReference type="ARBA" id="ARBA00022527"/>
    </source>
</evidence>
<dbReference type="InterPro" id="IPR011993">
    <property type="entry name" value="PH-like_dom_sf"/>
</dbReference>
<gene>
    <name evidence="4" type="ORF">M9458_040031</name>
</gene>
<proteinExistence type="predicted"/>
<dbReference type="EMBL" id="JAMKFB020000020">
    <property type="protein sequence ID" value="KAL0164278.1"/>
    <property type="molecule type" value="Genomic_DNA"/>
</dbReference>
<dbReference type="InterPro" id="IPR001849">
    <property type="entry name" value="PH_domain"/>
</dbReference>
<dbReference type="Gene3D" id="2.30.29.30">
    <property type="entry name" value="Pleckstrin-homology domain (PH domain)/Phosphotyrosine-binding domain (PTB)"/>
    <property type="match status" value="1"/>
</dbReference>
<dbReference type="AlphaFoldDB" id="A0ABD0NQT7"/>
<evidence type="ECO:0000256" key="2">
    <source>
        <dbReference type="ARBA" id="ARBA00022777"/>
    </source>
</evidence>
<evidence type="ECO:0000313" key="5">
    <source>
        <dbReference type="Proteomes" id="UP001529510"/>
    </source>
</evidence>
<keyword evidence="1" id="KW-0723">Serine/threonine-protein kinase</keyword>
<feature type="domain" description="PH" evidence="3">
    <location>
        <begin position="1"/>
        <end position="108"/>
    </location>
</feature>
<dbReference type="Proteomes" id="UP001529510">
    <property type="component" value="Unassembled WGS sequence"/>
</dbReference>
<organism evidence="4 5">
    <name type="scientific">Cirrhinus mrigala</name>
    <name type="common">Mrigala</name>
    <dbReference type="NCBI Taxonomy" id="683832"/>
    <lineage>
        <taxon>Eukaryota</taxon>
        <taxon>Metazoa</taxon>
        <taxon>Chordata</taxon>
        <taxon>Craniata</taxon>
        <taxon>Vertebrata</taxon>
        <taxon>Euteleostomi</taxon>
        <taxon>Actinopterygii</taxon>
        <taxon>Neopterygii</taxon>
        <taxon>Teleostei</taxon>
        <taxon>Ostariophysi</taxon>
        <taxon>Cypriniformes</taxon>
        <taxon>Cyprinidae</taxon>
        <taxon>Labeoninae</taxon>
        <taxon>Labeonini</taxon>
        <taxon>Cirrhinus</taxon>
    </lineage>
</organism>
<dbReference type="FunFam" id="2.30.29.30:FF:000140">
    <property type="entry name" value="CDC42 binding protein kinase beta"/>
    <property type="match status" value="1"/>
</dbReference>
<comment type="caution">
    <text evidence="4">The sequence shown here is derived from an EMBL/GenBank/DDBJ whole genome shotgun (WGS) entry which is preliminary data.</text>
</comment>
<dbReference type="Pfam" id="PF25346">
    <property type="entry name" value="PH_MRCK"/>
    <property type="match status" value="1"/>
</dbReference>
<dbReference type="PANTHER" id="PTHR22988">
    <property type="entry name" value="MYOTONIC DYSTROPHY S/T KINASE-RELATED"/>
    <property type="match status" value="1"/>
</dbReference>
<protein>
    <recommendedName>
        <fullName evidence="3">PH domain-containing protein</fullName>
    </recommendedName>
</protein>
<feature type="non-terminal residue" evidence="4">
    <location>
        <position position="1"/>
    </location>
</feature>
<evidence type="ECO:0000259" key="3">
    <source>
        <dbReference type="PROSITE" id="PS50003"/>
    </source>
</evidence>
<evidence type="ECO:0000313" key="4">
    <source>
        <dbReference type="EMBL" id="KAL0164278.1"/>
    </source>
</evidence>
<dbReference type="InterPro" id="IPR057529">
    <property type="entry name" value="MRCK/ROCK_PH"/>
</dbReference>
<dbReference type="PROSITE" id="PS50003">
    <property type="entry name" value="PH_DOMAIN"/>
    <property type="match status" value="1"/>
</dbReference>
<dbReference type="SUPFAM" id="SSF50729">
    <property type="entry name" value="PH domain-like"/>
    <property type="match status" value="1"/>
</dbReference>
<dbReference type="InterPro" id="IPR050839">
    <property type="entry name" value="Rho-assoc_Ser/Thr_Kinase"/>
</dbReference>
<sequence>PTGVKKGWQRAYAVVCDCKLFLYEVPEGKSTQPGVMASQVLDLRDEDFSVSSVLSSDVIHANRKDVPCIFRVTSSATNSPIRPVPLLVLAESEAEKRKWVGILEGLQSILAKNRLKNRVVHALHEAYDSSLPAIKSTLSAAIV</sequence>
<reference evidence="4 5" key="1">
    <citation type="submission" date="2024-05" db="EMBL/GenBank/DDBJ databases">
        <title>Genome sequencing and assembly of Indian major carp, Cirrhinus mrigala (Hamilton, 1822).</title>
        <authorList>
            <person name="Mohindra V."/>
            <person name="Chowdhury L.M."/>
            <person name="Lal K."/>
            <person name="Jena J.K."/>
        </authorList>
    </citation>
    <scope>NUCLEOTIDE SEQUENCE [LARGE SCALE GENOMIC DNA]</scope>
    <source>
        <strain evidence="4">CM1030</strain>
        <tissue evidence="4">Blood</tissue>
    </source>
</reference>
<keyword evidence="5" id="KW-1185">Reference proteome</keyword>
<dbReference type="PANTHER" id="PTHR22988:SF34">
    <property type="entry name" value="SERINE_THREONINE-PROTEIN KINASE MRCK BETA"/>
    <property type="match status" value="1"/>
</dbReference>